<dbReference type="VEuPathDB" id="AmoebaDB:NfTy_042200"/>
<feature type="repeat" description="RCC1" evidence="2">
    <location>
        <begin position="214"/>
        <end position="271"/>
    </location>
</feature>
<accession>A0A6A5BTL2</accession>
<dbReference type="EMBL" id="VFQX01000029">
    <property type="protein sequence ID" value="KAF0978546.1"/>
    <property type="molecule type" value="Genomic_DNA"/>
</dbReference>
<dbReference type="Pfam" id="PF13540">
    <property type="entry name" value="RCC1_2"/>
    <property type="match status" value="1"/>
</dbReference>
<evidence type="ECO:0000256" key="1">
    <source>
        <dbReference type="ARBA" id="ARBA00022737"/>
    </source>
</evidence>
<dbReference type="RefSeq" id="XP_044563259.1">
    <property type="nucleotide sequence ID" value="XM_044705552.1"/>
</dbReference>
<gene>
    <name evidence="3" type="ORF">FDP41_002366</name>
</gene>
<reference evidence="3 4" key="1">
    <citation type="journal article" date="2019" name="Sci. Rep.">
        <title>Nanopore sequencing improves the draft genome of the human pathogenic amoeba Naegleria fowleri.</title>
        <authorList>
            <person name="Liechti N."/>
            <person name="Schurch N."/>
            <person name="Bruggmann R."/>
            <person name="Wittwer M."/>
        </authorList>
    </citation>
    <scope>NUCLEOTIDE SEQUENCE [LARGE SCALE GENOMIC DNA]</scope>
    <source>
        <strain evidence="3 4">ATCC 30894</strain>
    </source>
</reference>
<dbReference type="OrthoDB" id="10256179at2759"/>
<protein>
    <submittedName>
        <fullName evidence="3">Uncharacterized protein</fullName>
    </submittedName>
</protein>
<proteinExistence type="predicted"/>
<comment type="caution">
    <text evidence="3">The sequence shown here is derived from an EMBL/GenBank/DDBJ whole genome shotgun (WGS) entry which is preliminary data.</text>
</comment>
<dbReference type="GeneID" id="68109584"/>
<dbReference type="VEuPathDB" id="AmoebaDB:NF0007440"/>
<evidence type="ECO:0000313" key="4">
    <source>
        <dbReference type="Proteomes" id="UP000444721"/>
    </source>
</evidence>
<dbReference type="VEuPathDB" id="AmoebaDB:FDP41_002366"/>
<dbReference type="InterPro" id="IPR000408">
    <property type="entry name" value="Reg_chr_condens"/>
</dbReference>
<dbReference type="PANTHER" id="PTHR22872">
    <property type="entry name" value="BTK-BINDING PROTEIN-RELATED"/>
    <property type="match status" value="1"/>
</dbReference>
<dbReference type="PROSITE" id="PS50012">
    <property type="entry name" value="RCC1_3"/>
    <property type="match status" value="1"/>
</dbReference>
<name>A0A6A5BTL2_NAEFO</name>
<dbReference type="PANTHER" id="PTHR22872:SF2">
    <property type="entry name" value="INHIBITOR OF BRUTON TYROSINE KINASE"/>
    <property type="match status" value="1"/>
</dbReference>
<dbReference type="Proteomes" id="UP000444721">
    <property type="component" value="Unassembled WGS sequence"/>
</dbReference>
<dbReference type="OMA" id="ECTSEWI"/>
<evidence type="ECO:0000256" key="2">
    <source>
        <dbReference type="PROSITE-ProRule" id="PRU00235"/>
    </source>
</evidence>
<keyword evidence="1" id="KW-0677">Repeat</keyword>
<dbReference type="InterPro" id="IPR051625">
    <property type="entry name" value="Signaling_Regulatory_Domain"/>
</dbReference>
<keyword evidence="4" id="KW-1185">Reference proteome</keyword>
<dbReference type="SUPFAM" id="SSF50985">
    <property type="entry name" value="RCC1/BLIP-II"/>
    <property type="match status" value="2"/>
</dbReference>
<dbReference type="Gene3D" id="2.130.10.30">
    <property type="entry name" value="Regulator of chromosome condensation 1/beta-lactamase-inhibitor protein II"/>
    <property type="match status" value="1"/>
</dbReference>
<evidence type="ECO:0000313" key="3">
    <source>
        <dbReference type="EMBL" id="KAF0978546.1"/>
    </source>
</evidence>
<organism evidence="3 4">
    <name type="scientific">Naegleria fowleri</name>
    <name type="common">Brain eating amoeba</name>
    <dbReference type="NCBI Taxonomy" id="5763"/>
    <lineage>
        <taxon>Eukaryota</taxon>
        <taxon>Discoba</taxon>
        <taxon>Heterolobosea</taxon>
        <taxon>Tetramitia</taxon>
        <taxon>Eutetramitia</taxon>
        <taxon>Vahlkampfiidae</taxon>
        <taxon>Naegleria</taxon>
    </lineage>
</organism>
<sequence>MGLKKSKLSNLEVQNVLPPSQSPNHIDIPIGVNTNDCKFMFIGNHTFLIPTVKLNDVMRKMEYRDDWIPIQFMIGGKDGSKKVMAFGHSDSLVIIVTEKFKIYCAGKSSELNSVFMNNTWRDFKTIHNTLDDFVDEIHCIKESALFVTKTERSVYAFSNSKLAKLGLGETTTVDPMKLKVAHQITKGHIEEIEFPKIKSIAFSENITAFLTEEGKVLVCGYGKELRFPIKDESEQPFQRLDTPTLIKSLLKDKIITQVACGDHHMLFLTNNGELYVCGQGEKGQLGNGKQENVEGAVKRVKFGLGVKFIAAQRDFSVIVTENDQVWRFGDLEWQVKNKPFIYPLPQLLTEYNDLGNPPVKKIVAIHSATIIHTMSDDIYIVGPLDYKLGYAGFRRIEIPKPSLNTRVKLHVASNSMVCEFLEEEQ</sequence>
<dbReference type="AlphaFoldDB" id="A0A6A5BTL2"/>
<dbReference type="InterPro" id="IPR009091">
    <property type="entry name" value="RCC1/BLIP-II"/>
</dbReference>